<comment type="caution">
    <text evidence="1">The sequence shown here is derived from an EMBL/GenBank/DDBJ whole genome shotgun (WGS) entry which is preliminary data.</text>
</comment>
<sequence>MPDTLTSPALSGTPFARLDREGRLLNPVFKGRTNAADRFGFRGELALRFGPHLADEARPPELSCEQVMAVANAGDPHVQFFAGWLLSFEHLTNVGEVLGEALSHHGKYFLFCDNIDLSSRFQVPYKEATFYVLPILESTVYNEMLELLYLEKGDLKRTDTAGKLDAIVDAAMQFSFSFDTISYAEGLKLMGPIRDPNENRPV</sequence>
<gene>
    <name evidence="1" type="ORF">HDG40_007094</name>
</gene>
<dbReference type="Proteomes" id="UP000592780">
    <property type="component" value="Unassembled WGS sequence"/>
</dbReference>
<evidence type="ECO:0000313" key="1">
    <source>
        <dbReference type="EMBL" id="MBB5428899.1"/>
    </source>
</evidence>
<accession>A0A6I1Q324</accession>
<dbReference type="OrthoDB" id="5564186at2"/>
<name>A0A6I1Q324_PARAM</name>
<keyword evidence="2" id="KW-1185">Reference proteome</keyword>
<evidence type="ECO:0000313" key="2">
    <source>
        <dbReference type="Proteomes" id="UP000592780"/>
    </source>
</evidence>
<dbReference type="AlphaFoldDB" id="A0A6I1Q324"/>
<proteinExistence type="predicted"/>
<organism evidence="1 2">
    <name type="scientific">Paraburkholderia atlantica</name>
    <dbReference type="NCBI Taxonomy" id="2654982"/>
    <lineage>
        <taxon>Bacteria</taxon>
        <taxon>Pseudomonadati</taxon>
        <taxon>Pseudomonadota</taxon>
        <taxon>Betaproteobacteria</taxon>
        <taxon>Burkholderiales</taxon>
        <taxon>Burkholderiaceae</taxon>
        <taxon>Paraburkholderia</taxon>
    </lineage>
</organism>
<reference evidence="1 2" key="1">
    <citation type="submission" date="2020-08" db="EMBL/GenBank/DDBJ databases">
        <title>Genomic Encyclopedia of Type Strains, Phase IV (KMG-V): Genome sequencing to study the core and pangenomes of soil and plant-associated prokaryotes.</title>
        <authorList>
            <person name="Whitman W."/>
        </authorList>
    </citation>
    <scope>NUCLEOTIDE SEQUENCE [LARGE SCALE GENOMIC DNA]</scope>
    <source>
        <strain evidence="1 2">JPY158</strain>
    </source>
</reference>
<dbReference type="EMBL" id="JACHDD010000016">
    <property type="protein sequence ID" value="MBB5428899.1"/>
    <property type="molecule type" value="Genomic_DNA"/>
</dbReference>
<protein>
    <submittedName>
        <fullName evidence="1">Uncharacterized protein</fullName>
    </submittedName>
</protein>
<dbReference type="RefSeq" id="WP_018435028.1">
    <property type="nucleotide sequence ID" value="NZ_JACHDD010000016.1"/>
</dbReference>